<dbReference type="InterPro" id="IPR042173">
    <property type="entry name" value="RNase_J_2"/>
</dbReference>
<dbReference type="InterPro" id="IPR001279">
    <property type="entry name" value="Metallo-B-lactamas"/>
</dbReference>
<accession>A0A1R4JQH9</accession>
<keyword evidence="1" id="KW-0269">Exonuclease</keyword>
<dbReference type="Gene3D" id="3.60.15.10">
    <property type="entry name" value="Ribonuclease Z/Hydroxyacylglutathione hydrolase-like"/>
    <property type="match status" value="1"/>
</dbReference>
<dbReference type="Gene3D" id="3.40.50.10710">
    <property type="entry name" value="Metallo-hydrolase/oxidoreductase"/>
    <property type="match status" value="1"/>
</dbReference>
<evidence type="ECO:0000313" key="4">
    <source>
        <dbReference type="EMBL" id="SJN34259.1"/>
    </source>
</evidence>
<dbReference type="PANTHER" id="PTHR43694">
    <property type="entry name" value="RIBONUCLEASE J"/>
    <property type="match status" value="1"/>
</dbReference>
<evidence type="ECO:0000259" key="3">
    <source>
        <dbReference type="SMART" id="SM00849"/>
    </source>
</evidence>
<dbReference type="GO" id="GO:0003723">
    <property type="term" value="F:RNA binding"/>
    <property type="evidence" value="ECO:0007669"/>
    <property type="project" value="UniProtKB-KW"/>
</dbReference>
<evidence type="ECO:0000313" key="5">
    <source>
        <dbReference type="Proteomes" id="UP000195611"/>
    </source>
</evidence>
<keyword evidence="2" id="KW-0694">RNA-binding</keyword>
<dbReference type="Pfam" id="PF12706">
    <property type="entry name" value="Lactamase_B_2"/>
    <property type="match status" value="1"/>
</dbReference>
<keyword evidence="1" id="KW-0540">Nuclease</keyword>
<keyword evidence="1" id="KW-0378">Hydrolase</keyword>
<dbReference type="GO" id="GO:0004527">
    <property type="term" value="F:exonuclease activity"/>
    <property type="evidence" value="ECO:0007669"/>
    <property type="project" value="UniProtKB-KW"/>
</dbReference>
<name>A0A1R4JQH9_9LACT</name>
<dbReference type="SUPFAM" id="SSF56281">
    <property type="entry name" value="Metallo-hydrolase/oxidoreductase"/>
    <property type="match status" value="1"/>
</dbReference>
<proteinExistence type="predicted"/>
<dbReference type="Proteomes" id="UP000195611">
    <property type="component" value="Unassembled WGS sequence"/>
</dbReference>
<dbReference type="AlphaFoldDB" id="A0A1R4JQH9"/>
<dbReference type="PANTHER" id="PTHR43694:SF1">
    <property type="entry name" value="RIBONUCLEASE J"/>
    <property type="match status" value="1"/>
</dbReference>
<protein>
    <recommendedName>
        <fullName evidence="3">Metallo-beta-lactamase domain-containing protein</fullName>
    </recommendedName>
</protein>
<organism evidence="4 5">
    <name type="scientific">Marinilactibacillus psychrotolerans 42ea</name>
    <dbReference type="NCBI Taxonomy" id="1255609"/>
    <lineage>
        <taxon>Bacteria</taxon>
        <taxon>Bacillati</taxon>
        <taxon>Bacillota</taxon>
        <taxon>Bacilli</taxon>
        <taxon>Lactobacillales</taxon>
        <taxon>Carnobacteriaceae</taxon>
        <taxon>Marinilactibacillus</taxon>
    </lineage>
</organism>
<feature type="domain" description="Metallo-beta-lactamase" evidence="3">
    <location>
        <begin position="14"/>
        <end position="240"/>
    </location>
</feature>
<evidence type="ECO:0000256" key="1">
    <source>
        <dbReference type="ARBA" id="ARBA00022839"/>
    </source>
</evidence>
<reference evidence="4 5" key="1">
    <citation type="submission" date="2017-02" db="EMBL/GenBank/DDBJ databases">
        <authorList>
            <person name="Peterson S.W."/>
        </authorList>
    </citation>
    <scope>NUCLEOTIDE SEQUENCE [LARGE SCALE GENOMIC DNA]</scope>
    <source>
        <strain evidence="4 5">42ea</strain>
    </source>
</reference>
<dbReference type="RefSeq" id="WP_087058469.1">
    <property type="nucleotide sequence ID" value="NZ_FUKW01000090.1"/>
</dbReference>
<gene>
    <name evidence="4" type="ORF">FM115_06405</name>
</gene>
<evidence type="ECO:0000256" key="2">
    <source>
        <dbReference type="ARBA" id="ARBA00022884"/>
    </source>
</evidence>
<dbReference type="EMBL" id="FUKW01000090">
    <property type="protein sequence ID" value="SJN34259.1"/>
    <property type="molecule type" value="Genomic_DNA"/>
</dbReference>
<sequence>MTTYQFWSGLKTIGGNIVEIRTDKARVLCDFGLSVAGQLPEDTKGLSEAEYLIQTGNLPAIKNLYSREIIKESKKTFPSTDLNLETSIFISHLHLDHMGGLRYLDKDVKVYLSEEAYKLYNELVKINEEVTVDCQLIPFSYNQSITVGDIIVSPKHSDHDSIGCSAFFIETASLKLLHSGDFRLSGKYPERVLKWVEEARDWDADVLLIEGTSFSFREENELEQPEKYKTFTENTLLNEIKDLMAMNTAELFFYNPYVRNVERMFDVNTIVKNHNRTMVWEASYAQILHAFYPNEKWTILKETSSQEDDFDYLENKISLQQLIQNPGAYVLQNSFKNLQFLDYFNSGYYLHSNGEPLGDYDPRYAQLKGFLENQAIEFIALGASGHATQENLLKVAQLINAKNTVPWHTFNPETFYEAIKKRNLGSFIPEYNKEYII</sequence>
<dbReference type="InterPro" id="IPR036866">
    <property type="entry name" value="RibonucZ/Hydroxyglut_hydro"/>
</dbReference>
<dbReference type="SMART" id="SM00849">
    <property type="entry name" value="Lactamase_B"/>
    <property type="match status" value="1"/>
</dbReference>